<sequence length="388" mass="43498">MSAADEPSGPNQVEQAAEDEFDVWDGVGTRQTDAMDKGLAEPPTGVVEPASAAIAPITSADLNTHEANLAAQRVISAYDKPPAETGPLADVPGPSPAGVNEWDAVNEFREKVAQEDAERQARSGAAALRPKDRWTPIGYIEARSALMDLVRDPNPSIQRYDFRQLSWFTRMRYQLCGPPEFRSEQMRKERDAVFYMALQQLDTSVEVHERIIQTVYRRLTGQTEPCPRYGSHWEVVGFQGNDPGTDLRGSGMFGLLQIVAFLKSSTTLLTRIFALSRDERQSFPFAVVSLNFTGICLRVLREARLYWLCAKRDSVVDTMCTLHQALFYDMFLTWKNQAKTIEAFPAIRDDLERRARSDPDKIIALYEKNNASPLDALTSPEEFVPQSS</sequence>
<evidence type="ECO:0000256" key="1">
    <source>
        <dbReference type="SAM" id="MobiDB-lite"/>
    </source>
</evidence>
<dbReference type="OrthoDB" id="266227at2759"/>
<reference evidence="4 6" key="2">
    <citation type="submission" date="2018-03" db="EMBL/GenBank/DDBJ databases">
        <authorList>
            <person name="Fogelqvist J."/>
        </authorList>
    </citation>
    <scope>NUCLEOTIDE SEQUENCE [LARGE SCALE GENOMIC DNA]</scope>
</reference>
<evidence type="ECO:0000313" key="5">
    <source>
        <dbReference type="Proteomes" id="UP000039324"/>
    </source>
</evidence>
<accession>A0A0G4IYT4</accession>
<gene>
    <name evidence="3" type="ORF">PBRA_001577</name>
    <name evidence="4" type="ORF">PLBR_LOCUS1193</name>
</gene>
<evidence type="ECO:0000313" key="6">
    <source>
        <dbReference type="Proteomes" id="UP000290189"/>
    </source>
</evidence>
<dbReference type="InterPro" id="IPR050868">
    <property type="entry name" value="ELMO_domain-containing"/>
</dbReference>
<dbReference type="PROSITE" id="PS51335">
    <property type="entry name" value="ELMO"/>
    <property type="match status" value="1"/>
</dbReference>
<dbReference type="InterPro" id="IPR006816">
    <property type="entry name" value="ELMO_dom"/>
</dbReference>
<dbReference type="Proteomes" id="UP000039324">
    <property type="component" value="Unassembled WGS sequence"/>
</dbReference>
<evidence type="ECO:0000313" key="4">
    <source>
        <dbReference type="EMBL" id="SPQ93978.1"/>
    </source>
</evidence>
<geneLocation type="mitochondrion" evidence="4"/>
<organism evidence="3 5">
    <name type="scientific">Plasmodiophora brassicae</name>
    <name type="common">Clubroot disease agent</name>
    <dbReference type="NCBI Taxonomy" id="37360"/>
    <lineage>
        <taxon>Eukaryota</taxon>
        <taxon>Sar</taxon>
        <taxon>Rhizaria</taxon>
        <taxon>Endomyxa</taxon>
        <taxon>Phytomyxea</taxon>
        <taxon>Plasmodiophorida</taxon>
        <taxon>Plasmodiophoridae</taxon>
        <taxon>Plasmodiophora</taxon>
    </lineage>
</organism>
<evidence type="ECO:0000313" key="3">
    <source>
        <dbReference type="EMBL" id="CEP00523.1"/>
    </source>
</evidence>
<evidence type="ECO:0000259" key="2">
    <source>
        <dbReference type="PROSITE" id="PS51335"/>
    </source>
</evidence>
<dbReference type="AlphaFoldDB" id="A0A0G4IYT4"/>
<keyword evidence="4" id="KW-0496">Mitochondrion</keyword>
<feature type="region of interest" description="Disordered" evidence="1">
    <location>
        <begin position="1"/>
        <end position="24"/>
    </location>
</feature>
<dbReference type="EMBL" id="OVEO01000002">
    <property type="protein sequence ID" value="SPQ93978.1"/>
    <property type="molecule type" value="Genomic_DNA"/>
</dbReference>
<proteinExistence type="predicted"/>
<dbReference type="Proteomes" id="UP000290189">
    <property type="component" value="Unassembled WGS sequence"/>
</dbReference>
<reference evidence="3 5" key="1">
    <citation type="submission" date="2015-02" db="EMBL/GenBank/DDBJ databases">
        <authorList>
            <person name="Chooi Y.-H."/>
        </authorList>
    </citation>
    <scope>NUCLEOTIDE SEQUENCE [LARGE SCALE GENOMIC DNA]</scope>
    <source>
        <strain evidence="3">E3</strain>
    </source>
</reference>
<name>A0A0G4IYT4_PLABS</name>
<protein>
    <recommendedName>
        <fullName evidence="2">ELMO domain-containing protein</fullName>
    </recommendedName>
</protein>
<dbReference type="Pfam" id="PF04727">
    <property type="entry name" value="ELMO_CED12"/>
    <property type="match status" value="1"/>
</dbReference>
<dbReference type="PANTHER" id="PTHR12771:SF2">
    <property type="entry name" value="ELMO DOMAIN-CONTAINING PROTEIN 3"/>
    <property type="match status" value="1"/>
</dbReference>
<feature type="domain" description="ELMO" evidence="2">
    <location>
        <begin position="207"/>
        <end position="359"/>
    </location>
</feature>
<dbReference type="PANTHER" id="PTHR12771">
    <property type="entry name" value="ENGULFMENT AND CELL MOTILITY"/>
    <property type="match status" value="1"/>
</dbReference>
<dbReference type="EMBL" id="CDSF01000101">
    <property type="protein sequence ID" value="CEP00523.1"/>
    <property type="molecule type" value="Genomic_DNA"/>
</dbReference>
<keyword evidence="5" id="KW-1185">Reference proteome</keyword>